<evidence type="ECO:0000256" key="3">
    <source>
        <dbReference type="ARBA" id="ARBA00023274"/>
    </source>
</evidence>
<protein>
    <recommendedName>
        <fullName evidence="7">Ribosomal protein S15-like protein</fullName>
    </recommendedName>
</protein>
<dbReference type="EMBL" id="CP086358">
    <property type="protein sequence ID" value="UNI19882.1"/>
    <property type="molecule type" value="Genomic_DNA"/>
</dbReference>
<feature type="region of interest" description="Disordered" evidence="4">
    <location>
        <begin position="49"/>
        <end position="85"/>
    </location>
</feature>
<sequence length="325" mass="37111">MLRRLLTMPPRLEALQRLGTVSLCLRPATRPSPPNFLPVIQTASLSMREKKRNAKQDPYKWAQAQQRKNANLKRREELQKQRDEAWGDPVWGKTTPFLESLDSAGQESVSEVPRDPSGNLLAEPHELPTSPGLRNHFLTDAELDDAAKHAYALTKPMVGVVESQMDSTTEEERNKLHEQKHHKALEALRRITSLRNGSARDRYHANVRRIIDEFGRHKTDKFLAPKPESIMPNTTPMPGRAGPDTGSSEVQIAILTAKIRALAKALEINRGNKDKHNKRNLRLLLHRRQKLLAYMERKERGSERWTHMLEKLGLTPATWKGQIEL</sequence>
<name>A0A9Q8QJT4_9HYPO</name>
<dbReference type="CDD" id="cd00353">
    <property type="entry name" value="Ribosomal_S15p_S13e"/>
    <property type="match status" value="1"/>
</dbReference>
<proteinExistence type="inferred from homology"/>
<keyword evidence="6" id="KW-1185">Reference proteome</keyword>
<dbReference type="InterPro" id="IPR009068">
    <property type="entry name" value="uS15_NS1_RNA-bd_sf"/>
</dbReference>
<dbReference type="InterPro" id="IPR000589">
    <property type="entry name" value="Ribosomal_uS15"/>
</dbReference>
<evidence type="ECO:0000313" key="5">
    <source>
        <dbReference type="EMBL" id="UNI19882.1"/>
    </source>
</evidence>
<keyword evidence="3" id="KW-0687">Ribonucleoprotein</keyword>
<accession>A0A9Q8QJT4</accession>
<dbReference type="SMART" id="SM01387">
    <property type="entry name" value="Ribosomal_S15"/>
    <property type="match status" value="1"/>
</dbReference>
<dbReference type="KEGG" id="ptkz:JDV02_006026"/>
<dbReference type="SUPFAM" id="SSF47060">
    <property type="entry name" value="S15/NS1 RNA-binding domain"/>
    <property type="match status" value="1"/>
</dbReference>
<dbReference type="RefSeq" id="XP_047843363.1">
    <property type="nucleotide sequence ID" value="XM_047987378.1"/>
</dbReference>
<dbReference type="PANTHER" id="PTHR23321">
    <property type="entry name" value="RIBOSOMAL PROTEIN S15, BACTERIAL AND ORGANELLAR"/>
    <property type="match status" value="1"/>
</dbReference>
<dbReference type="GO" id="GO:0006412">
    <property type="term" value="P:translation"/>
    <property type="evidence" value="ECO:0007669"/>
    <property type="project" value="InterPro"/>
</dbReference>
<evidence type="ECO:0000256" key="1">
    <source>
        <dbReference type="ARBA" id="ARBA00008434"/>
    </source>
</evidence>
<dbReference type="Gene3D" id="1.10.287.10">
    <property type="entry name" value="S15/NS1, RNA-binding"/>
    <property type="match status" value="1"/>
</dbReference>
<comment type="similarity">
    <text evidence="1">Belongs to the universal ribosomal protein uS15 family.</text>
</comment>
<dbReference type="GO" id="GO:0003735">
    <property type="term" value="F:structural constituent of ribosome"/>
    <property type="evidence" value="ECO:0007669"/>
    <property type="project" value="InterPro"/>
</dbReference>
<dbReference type="Proteomes" id="UP000829364">
    <property type="component" value="Chromosome 5"/>
</dbReference>
<evidence type="ECO:0000256" key="4">
    <source>
        <dbReference type="SAM" id="MobiDB-lite"/>
    </source>
</evidence>
<feature type="compositionally biased region" description="Basic and acidic residues" evidence="4">
    <location>
        <begin position="73"/>
        <end position="85"/>
    </location>
</feature>
<dbReference type="GO" id="GO:0005737">
    <property type="term" value="C:cytoplasm"/>
    <property type="evidence" value="ECO:0007669"/>
    <property type="project" value="UniProtKB-ARBA"/>
</dbReference>
<dbReference type="AlphaFoldDB" id="A0A9Q8QJT4"/>
<evidence type="ECO:0000313" key="6">
    <source>
        <dbReference type="Proteomes" id="UP000829364"/>
    </source>
</evidence>
<organism evidence="5 6">
    <name type="scientific">Purpureocillium takamizusanense</name>
    <dbReference type="NCBI Taxonomy" id="2060973"/>
    <lineage>
        <taxon>Eukaryota</taxon>
        <taxon>Fungi</taxon>
        <taxon>Dikarya</taxon>
        <taxon>Ascomycota</taxon>
        <taxon>Pezizomycotina</taxon>
        <taxon>Sordariomycetes</taxon>
        <taxon>Hypocreomycetidae</taxon>
        <taxon>Hypocreales</taxon>
        <taxon>Ophiocordycipitaceae</taxon>
        <taxon>Purpureocillium</taxon>
    </lineage>
</organism>
<gene>
    <name evidence="5" type="ORF">JDV02_006026</name>
</gene>
<dbReference type="Pfam" id="PF00312">
    <property type="entry name" value="Ribosomal_S15"/>
    <property type="match status" value="1"/>
</dbReference>
<dbReference type="PANTHER" id="PTHR23321:SF26">
    <property type="entry name" value="SMALL RIBOSOMAL SUBUNIT PROTEIN US15M"/>
    <property type="match status" value="1"/>
</dbReference>
<evidence type="ECO:0000256" key="2">
    <source>
        <dbReference type="ARBA" id="ARBA00022980"/>
    </source>
</evidence>
<dbReference type="GeneID" id="72067975"/>
<dbReference type="InterPro" id="IPR005290">
    <property type="entry name" value="Ribosomal_uS15_bac-type"/>
</dbReference>
<dbReference type="GO" id="GO:1990904">
    <property type="term" value="C:ribonucleoprotein complex"/>
    <property type="evidence" value="ECO:0007669"/>
    <property type="project" value="UniProtKB-KW"/>
</dbReference>
<dbReference type="OrthoDB" id="441444at2759"/>
<keyword evidence="2" id="KW-0689">Ribosomal protein</keyword>
<dbReference type="GO" id="GO:0005840">
    <property type="term" value="C:ribosome"/>
    <property type="evidence" value="ECO:0007669"/>
    <property type="project" value="UniProtKB-KW"/>
</dbReference>
<evidence type="ECO:0008006" key="7">
    <source>
        <dbReference type="Google" id="ProtNLM"/>
    </source>
</evidence>
<reference evidence="5" key="1">
    <citation type="submission" date="2021-11" db="EMBL/GenBank/DDBJ databases">
        <title>Purpureocillium_takamizusanense_genome.</title>
        <authorList>
            <person name="Nguyen N.-H."/>
        </authorList>
    </citation>
    <scope>NUCLEOTIDE SEQUENCE</scope>
    <source>
        <strain evidence="5">PT3</strain>
    </source>
</reference>